<dbReference type="OrthoDB" id="8481045at2"/>
<evidence type="ECO:0000313" key="1">
    <source>
        <dbReference type="EMBL" id="AMR77257.1"/>
    </source>
</evidence>
<dbReference type="EMBL" id="CP014844">
    <property type="protein sequence ID" value="AMR77257.1"/>
    <property type="molecule type" value="Genomic_DNA"/>
</dbReference>
<reference evidence="1 2" key="1">
    <citation type="submission" date="2016-03" db="EMBL/GenBank/DDBJ databases">
        <title>Complete genome sequence of a novel chlorpyrifos degrading bacterium, Cupriavidus nantongensis sp. X1.</title>
        <authorList>
            <person name="Fang L."/>
        </authorList>
    </citation>
    <scope>NUCLEOTIDE SEQUENCE [LARGE SCALE GENOMIC DNA]</scope>
    <source>
        <strain evidence="1 2">X1</strain>
    </source>
</reference>
<sequence>MSFMTAIFRYFDRRTDRAHAAQLESFLGGLARMTDEEIAELVVFATHVRHGLEAAGTTVLDPFTLMVKKPGAETQLTALAINLQRQGNTTAYAATAVWVHSLRAANRQTLRPLVAQMWRELRRGFPLVAQARDSIRARVGTEVEISDATALPLGLAA</sequence>
<evidence type="ECO:0000313" key="2">
    <source>
        <dbReference type="Proteomes" id="UP000075238"/>
    </source>
</evidence>
<dbReference type="AlphaFoldDB" id="A0A142JGP5"/>
<dbReference type="STRING" id="1796606.A2G96_05660"/>
<gene>
    <name evidence="1" type="ORF">A2G96_05660</name>
</gene>
<protein>
    <submittedName>
        <fullName evidence="1">Uncharacterized protein</fullName>
    </submittedName>
</protein>
<dbReference type="RefSeq" id="WP_062797520.1">
    <property type="nucleotide sequence ID" value="NZ_CP014844.1"/>
</dbReference>
<accession>A0A142JGP5</accession>
<name>A0A142JGP5_9BURK</name>
<proteinExistence type="predicted"/>
<dbReference type="KEGG" id="cnan:A2G96_05660"/>
<keyword evidence="2" id="KW-1185">Reference proteome</keyword>
<organism evidence="1 2">
    <name type="scientific">Cupriavidus nantongensis</name>
    <dbReference type="NCBI Taxonomy" id="1796606"/>
    <lineage>
        <taxon>Bacteria</taxon>
        <taxon>Pseudomonadati</taxon>
        <taxon>Pseudomonadota</taxon>
        <taxon>Betaproteobacteria</taxon>
        <taxon>Burkholderiales</taxon>
        <taxon>Burkholderiaceae</taxon>
        <taxon>Cupriavidus</taxon>
    </lineage>
</organism>
<dbReference type="Proteomes" id="UP000075238">
    <property type="component" value="Chromosome 1"/>
</dbReference>